<sequence>MACSLLPACLGTRTSPQTPDGESDHQHAGYRNNNCSFKPLHFCRARHRFCVWVQKTSLPVNLFLIQSASTKVAGIAFSENGFGVRDLTETNERPDNWETEHAPDVSDNSPFGLLASLSDSSP</sequence>
<reference evidence="2" key="1">
    <citation type="journal article" date="2023" name="Science">
        <title>Genome structures resolve the early diversification of teleost fishes.</title>
        <authorList>
            <person name="Parey E."/>
            <person name="Louis A."/>
            <person name="Montfort J."/>
            <person name="Bouchez O."/>
            <person name="Roques C."/>
            <person name="Iampietro C."/>
            <person name="Lluch J."/>
            <person name="Castinel A."/>
            <person name="Donnadieu C."/>
            <person name="Desvignes T."/>
            <person name="Floi Bucao C."/>
            <person name="Jouanno E."/>
            <person name="Wen M."/>
            <person name="Mejri S."/>
            <person name="Dirks R."/>
            <person name="Jansen H."/>
            <person name="Henkel C."/>
            <person name="Chen W.J."/>
            <person name="Zahm M."/>
            <person name="Cabau C."/>
            <person name="Klopp C."/>
            <person name="Thompson A.W."/>
            <person name="Robinson-Rechavi M."/>
            <person name="Braasch I."/>
            <person name="Lecointre G."/>
            <person name="Bobe J."/>
            <person name="Postlethwait J.H."/>
            <person name="Berthelot C."/>
            <person name="Roest Crollius H."/>
            <person name="Guiguen Y."/>
        </authorList>
    </citation>
    <scope>NUCLEOTIDE SEQUENCE</scope>
    <source>
        <strain evidence="2">NC1722</strain>
    </source>
</reference>
<name>A0AAD7WW32_9TELE</name>
<evidence type="ECO:0000256" key="1">
    <source>
        <dbReference type="SAM" id="MobiDB-lite"/>
    </source>
</evidence>
<comment type="caution">
    <text evidence="2">The sequence shown here is derived from an EMBL/GenBank/DDBJ whole genome shotgun (WGS) entry which is preliminary data.</text>
</comment>
<keyword evidence="3" id="KW-1185">Reference proteome</keyword>
<organism evidence="2 3">
    <name type="scientific">Aldrovandia affinis</name>
    <dbReference type="NCBI Taxonomy" id="143900"/>
    <lineage>
        <taxon>Eukaryota</taxon>
        <taxon>Metazoa</taxon>
        <taxon>Chordata</taxon>
        <taxon>Craniata</taxon>
        <taxon>Vertebrata</taxon>
        <taxon>Euteleostomi</taxon>
        <taxon>Actinopterygii</taxon>
        <taxon>Neopterygii</taxon>
        <taxon>Teleostei</taxon>
        <taxon>Notacanthiformes</taxon>
        <taxon>Halosauridae</taxon>
        <taxon>Aldrovandia</taxon>
    </lineage>
</organism>
<proteinExistence type="predicted"/>
<dbReference type="Proteomes" id="UP001221898">
    <property type="component" value="Unassembled WGS sequence"/>
</dbReference>
<evidence type="ECO:0000313" key="2">
    <source>
        <dbReference type="EMBL" id="KAJ8411118.1"/>
    </source>
</evidence>
<feature type="non-terminal residue" evidence="2">
    <location>
        <position position="122"/>
    </location>
</feature>
<evidence type="ECO:0000313" key="3">
    <source>
        <dbReference type="Proteomes" id="UP001221898"/>
    </source>
</evidence>
<dbReference type="AlphaFoldDB" id="A0AAD7WW32"/>
<feature type="compositionally biased region" description="Basic and acidic residues" evidence="1">
    <location>
        <begin position="87"/>
        <end position="104"/>
    </location>
</feature>
<protein>
    <submittedName>
        <fullName evidence="2">Uncharacterized protein</fullName>
    </submittedName>
</protein>
<gene>
    <name evidence="2" type="ORF">AAFF_G00181530</name>
</gene>
<accession>A0AAD7WW32</accession>
<feature type="region of interest" description="Disordered" evidence="1">
    <location>
        <begin position="87"/>
        <end position="122"/>
    </location>
</feature>
<dbReference type="EMBL" id="JAINUG010000024">
    <property type="protein sequence ID" value="KAJ8411118.1"/>
    <property type="molecule type" value="Genomic_DNA"/>
</dbReference>